<dbReference type="PANTHER" id="PTHR12901">
    <property type="entry name" value="SPERM PROTEIN HOMOLOG"/>
    <property type="match status" value="1"/>
</dbReference>
<comment type="function">
    <text evidence="3">Required for the function of coenzyme Q in the respiratory chain. May serve as a chaperone or may be involved in the transport of Q6 from its site of synthesis to the catalytic sites of the respiratory complexes.</text>
</comment>
<dbReference type="OrthoDB" id="292693at2759"/>
<dbReference type="RefSeq" id="XP_711415.1">
    <property type="nucleotide sequence ID" value="XM_706323.1"/>
</dbReference>
<reference evidence="6 7" key="2">
    <citation type="journal article" date="2007" name="Genome Biol.">
        <title>Assembly of the Candida albicans genome into sixteen supercontigs aligned on the eight chromosomes.</title>
        <authorList>
            <person name="van het Hoog M."/>
            <person name="Rast T.J."/>
            <person name="Martchenko M."/>
            <person name="Grindle S."/>
            <person name="Dignard D."/>
            <person name="Hogues H."/>
            <person name="Cuomo C."/>
            <person name="Berriman M."/>
            <person name="Scherer S."/>
            <person name="Magee B.B."/>
            <person name="Whiteway M."/>
            <person name="Chibana H."/>
            <person name="Nantel A."/>
            <person name="Magee P.T."/>
        </authorList>
    </citation>
    <scope>GENOME REANNOTATION</scope>
    <source>
        <strain evidence="7">SC5314 / ATCC MYA-2876</strain>
    </source>
</reference>
<keyword evidence="6" id="KW-0830">Ubiquinone</keyword>
<reference evidence="6 7" key="1">
    <citation type="journal article" date="2004" name="Proc. Natl. Acad. Sci. U.S.A.">
        <title>The diploid genome sequence of Candida albicans.</title>
        <authorList>
            <person name="Jones T."/>
            <person name="Federspiel N.A."/>
            <person name="Chibana H."/>
            <person name="Dungan J."/>
            <person name="Kalman S."/>
            <person name="Magee B.B."/>
            <person name="Newport G."/>
            <person name="Thorstenson Y.R."/>
            <person name="Agabian N."/>
            <person name="Magee P.T."/>
            <person name="Davis R.W."/>
            <person name="Scherer S."/>
        </authorList>
    </citation>
    <scope>NUCLEOTIDE SEQUENCE [LARGE SCALE GENOMIC DNA]</scope>
    <source>
        <strain evidence="7">SC5314 / ATCC MYA-2876</strain>
    </source>
</reference>
<keyword evidence="7" id="KW-1185">Reference proteome</keyword>
<name>A0A1D8PNQ2_CANAL</name>
<dbReference type="FunFam" id="3.30.530.20:FF:000107">
    <property type="entry name" value="Coenzyme Q-binding protein, mitochondrial, putative"/>
    <property type="match status" value="1"/>
</dbReference>
<comment type="similarity">
    <text evidence="1">Belongs to the COQ10 family.</text>
</comment>
<dbReference type="InterPro" id="IPR044996">
    <property type="entry name" value="COQ10-like"/>
</dbReference>
<dbReference type="EMBL" id="CP017627">
    <property type="protein sequence ID" value="AOW29765.1"/>
    <property type="molecule type" value="Genomic_DNA"/>
</dbReference>
<dbReference type="KEGG" id="cal:CAALFM_C503530CA"/>
<dbReference type="SMR" id="A0A1D8PNQ2"/>
<feature type="domain" description="Coenzyme Q-binding protein COQ10 START" evidence="4">
    <location>
        <begin position="36"/>
        <end position="160"/>
    </location>
</feature>
<dbReference type="GO" id="GO:0048039">
    <property type="term" value="F:ubiquinone binding"/>
    <property type="evidence" value="ECO:0007669"/>
    <property type="project" value="EnsemblFungi"/>
</dbReference>
<dbReference type="GO" id="GO:0005743">
    <property type="term" value="C:mitochondrial inner membrane"/>
    <property type="evidence" value="ECO:0007669"/>
    <property type="project" value="EnsemblFungi"/>
</dbReference>
<dbReference type="InterPro" id="IPR023393">
    <property type="entry name" value="START-like_dom_sf"/>
</dbReference>
<evidence type="ECO:0000313" key="7">
    <source>
        <dbReference type="Proteomes" id="UP000000559"/>
    </source>
</evidence>
<gene>
    <name evidence="6" type="ordered locus">CAALFM_C503530CA</name>
    <name evidence="5" type="ordered locus">orf19.6662</name>
</gene>
<dbReference type="GO" id="GO:0140104">
    <property type="term" value="F:molecular carrier activity"/>
    <property type="evidence" value="ECO:0007669"/>
    <property type="project" value="EnsemblFungi"/>
</dbReference>
<dbReference type="CDD" id="cd07813">
    <property type="entry name" value="COQ10p_like"/>
    <property type="match status" value="1"/>
</dbReference>
<sequence length="181" mass="21063">MFKRAIVGNVYRIPARSFFGVSKPQSYEISKILHGSPKQVYDIVSQVDQYKTFVPFVEDSFISQRNKDELPTRAGLLVGWKDIVERFECDLICVENKEVTAKSLQLDLFDNLETIWKFHEHGGNKCKVDFKLAFKFKSPIYDKLSSLFAPQVSEIMIGAFERRLKQIKLNESMKKYQKPKL</sequence>
<dbReference type="Proteomes" id="UP000000559">
    <property type="component" value="Chromosome 5"/>
</dbReference>
<comment type="subunit">
    <text evidence="2">Interacts with coenzyme Q.</text>
</comment>
<accession>A0A1D8PNQ2</accession>
<dbReference type="GO" id="GO:0005739">
    <property type="term" value="C:mitochondrion"/>
    <property type="evidence" value="ECO:0000318"/>
    <property type="project" value="GO_Central"/>
</dbReference>
<evidence type="ECO:0000256" key="2">
    <source>
        <dbReference type="ARBA" id="ARBA00011814"/>
    </source>
</evidence>
<evidence type="ECO:0000259" key="4">
    <source>
        <dbReference type="Pfam" id="PF03364"/>
    </source>
</evidence>
<dbReference type="SUPFAM" id="SSF55961">
    <property type="entry name" value="Bet v1-like"/>
    <property type="match status" value="1"/>
</dbReference>
<dbReference type="GO" id="GO:0006744">
    <property type="term" value="P:ubiquinone biosynthetic process"/>
    <property type="evidence" value="ECO:0007669"/>
    <property type="project" value="EnsemblFungi"/>
</dbReference>
<dbReference type="GeneID" id="3646971"/>
<dbReference type="STRING" id="237561.A0A1D8PNQ2"/>
<evidence type="ECO:0000256" key="1">
    <source>
        <dbReference type="ARBA" id="ARBA00006885"/>
    </source>
</evidence>
<dbReference type="eggNOG" id="KOG3177">
    <property type="taxonomic scope" value="Eukaryota"/>
</dbReference>
<reference evidence="6 7" key="3">
    <citation type="journal article" date="2013" name="Genome Biol.">
        <title>Assembly of a phased diploid Candida albicans genome facilitates allele-specific measurements and provides a simple model for repeat and indel structure.</title>
        <authorList>
            <person name="Muzzey D."/>
            <person name="Schwartz K."/>
            <person name="Weissman J.S."/>
            <person name="Sherlock G."/>
        </authorList>
    </citation>
    <scope>NUCLEOTIDE SEQUENCE [LARGE SCALE GENOMIC DNA]</scope>
    <source>
        <strain evidence="7">SC5314 / ATCC MYA-2876</strain>
    </source>
</reference>
<dbReference type="OMA" id="IDGPFKY"/>
<dbReference type="InParanoid" id="A0A1D8PNQ2"/>
<proteinExistence type="inferred from homology"/>
<organism evidence="6 7">
    <name type="scientific">Candida albicans (strain SC5314 / ATCC MYA-2876)</name>
    <name type="common">Yeast</name>
    <dbReference type="NCBI Taxonomy" id="237561"/>
    <lineage>
        <taxon>Eukaryota</taxon>
        <taxon>Fungi</taxon>
        <taxon>Dikarya</taxon>
        <taxon>Ascomycota</taxon>
        <taxon>Saccharomycotina</taxon>
        <taxon>Pichiomycetes</taxon>
        <taxon>Debaryomycetaceae</taxon>
        <taxon>Candida/Lodderomyces clade</taxon>
        <taxon>Candida</taxon>
    </lineage>
</organism>
<dbReference type="VEuPathDB" id="FungiDB:C5_03530C_A"/>
<dbReference type="Gene3D" id="3.30.530.20">
    <property type="match status" value="1"/>
</dbReference>
<dbReference type="Pfam" id="PF03364">
    <property type="entry name" value="Polyketide_cyc"/>
    <property type="match status" value="1"/>
</dbReference>
<dbReference type="PANTHER" id="PTHR12901:SF10">
    <property type="entry name" value="COENZYME Q-BINDING PROTEIN COQ10, MITOCHONDRIAL"/>
    <property type="match status" value="1"/>
</dbReference>
<evidence type="ECO:0000256" key="3">
    <source>
        <dbReference type="ARBA" id="ARBA00024947"/>
    </source>
</evidence>
<evidence type="ECO:0000313" key="6">
    <source>
        <dbReference type="EMBL" id="AOW29765.1"/>
    </source>
</evidence>
<dbReference type="InterPro" id="IPR005031">
    <property type="entry name" value="COQ10_START"/>
</dbReference>
<dbReference type="CGD" id="CAL0000186621">
    <property type="gene designation" value="orf19.6662"/>
</dbReference>
<protein>
    <submittedName>
        <fullName evidence="6">Ubiquinone-binding protein</fullName>
    </submittedName>
</protein>
<evidence type="ECO:0000313" key="5">
    <source>
        <dbReference type="CGD" id="CAL0000186621"/>
    </source>
</evidence>
<dbReference type="AlphaFoldDB" id="A0A1D8PNQ2"/>
<dbReference type="FunCoup" id="A0A1D8PNQ2">
    <property type="interactions" value="151"/>
</dbReference>
<dbReference type="GO" id="GO:0045333">
    <property type="term" value="P:cellular respiration"/>
    <property type="evidence" value="ECO:0007669"/>
    <property type="project" value="InterPro"/>
</dbReference>